<dbReference type="SUPFAM" id="SSF50998">
    <property type="entry name" value="Quinoprotein alcohol dehydrogenase-like"/>
    <property type="match status" value="1"/>
</dbReference>
<dbReference type="OrthoDB" id="4326117at2"/>
<dbReference type="AlphaFoldDB" id="A0A1I2PLS6"/>
<dbReference type="PANTHER" id="PTHR34512:SF30">
    <property type="entry name" value="OUTER MEMBRANE PROTEIN ASSEMBLY FACTOR BAMB"/>
    <property type="match status" value="1"/>
</dbReference>
<dbReference type="EMBL" id="FONR01000016">
    <property type="protein sequence ID" value="SFG16540.1"/>
    <property type="molecule type" value="Genomic_DNA"/>
</dbReference>
<dbReference type="Pfam" id="PF13360">
    <property type="entry name" value="PQQ_2"/>
    <property type="match status" value="1"/>
</dbReference>
<keyword evidence="1" id="KW-0472">Membrane</keyword>
<dbReference type="InterPro" id="IPR011047">
    <property type="entry name" value="Quinoprotein_ADH-like_sf"/>
</dbReference>
<organism evidence="3 4">
    <name type="scientific">Streptomyces mirabilis</name>
    <dbReference type="NCBI Taxonomy" id="68239"/>
    <lineage>
        <taxon>Bacteria</taxon>
        <taxon>Bacillati</taxon>
        <taxon>Actinomycetota</taxon>
        <taxon>Actinomycetes</taxon>
        <taxon>Kitasatosporales</taxon>
        <taxon>Streptomycetaceae</taxon>
        <taxon>Streptomyces</taxon>
    </lineage>
</organism>
<reference evidence="3 4" key="1">
    <citation type="submission" date="2016-10" db="EMBL/GenBank/DDBJ databases">
        <authorList>
            <person name="de Groot N.N."/>
        </authorList>
    </citation>
    <scope>NUCLEOTIDE SEQUENCE [LARGE SCALE GENOMIC DNA]</scope>
    <source>
        <strain evidence="3 4">OK461</strain>
    </source>
</reference>
<keyword evidence="1" id="KW-1133">Transmembrane helix</keyword>
<proteinExistence type="predicted"/>
<evidence type="ECO:0000313" key="4">
    <source>
        <dbReference type="Proteomes" id="UP000181942"/>
    </source>
</evidence>
<accession>A0A1I2PLS6</accession>
<dbReference type="Proteomes" id="UP000181942">
    <property type="component" value="Unassembled WGS sequence"/>
</dbReference>
<feature type="domain" description="Pyrrolo-quinoline quinone repeat" evidence="2">
    <location>
        <begin position="129"/>
        <end position="302"/>
    </location>
</feature>
<dbReference type="InterPro" id="IPR002372">
    <property type="entry name" value="PQQ_rpt_dom"/>
</dbReference>
<evidence type="ECO:0000313" key="3">
    <source>
        <dbReference type="EMBL" id="SFG16540.1"/>
    </source>
</evidence>
<dbReference type="Gene3D" id="2.130.10.10">
    <property type="entry name" value="YVTN repeat-like/Quinoprotein amine dehydrogenase"/>
    <property type="match status" value="1"/>
</dbReference>
<gene>
    <name evidence="3" type="ORF">SAMN02787118_116202</name>
</gene>
<sequence length="496" mass="53563">MSFGPPPSMYTQSALTADGIQKKRRRKLFGGVAALLIGALCVGSWLHWHGDDDSAEAAGKQVAPTEQGPLDIRETVEKRPANVAGRMAFRFSIDDMQAGESHAMPGMWATDKILAKGINRTLVGFKIGTDARAGDEVWSIKFAGPICGTTRHVTAGDRTAVLFRSGTGSRAVCDRVAFVGLDTGKKLWEARFSTQKAAYADATPSVTMSRGTVVVAWGGGTRAYDMDHGKSLWTNTPADGCRDRGLAGGRALLVRTDCFDAKTVATTYRIRKVDPRTGKVNWTYQVAKGVKDVNLVSAEPAVLAVAAGDVEITDLISLDEHGKYRATIRVEGGHYVAKCVDEVDYGAVDDCPSMVVGDGQVFLMSREDPDGSLVNNSNWIIGFDLATGKTVKKFESGKDQLLYPLRMSGDQLLALRESSDHITPMALVSLNPRTGKETSYLYFDLPSEAWTLTDQELNDIIVQNGRVFFGAKEANGPSNAKEKVWEWLVLGVGSAG</sequence>
<dbReference type="PANTHER" id="PTHR34512">
    <property type="entry name" value="CELL SURFACE PROTEIN"/>
    <property type="match status" value="1"/>
</dbReference>
<feature type="transmembrane region" description="Helical" evidence="1">
    <location>
        <begin position="28"/>
        <end position="48"/>
    </location>
</feature>
<evidence type="ECO:0000256" key="1">
    <source>
        <dbReference type="SAM" id="Phobius"/>
    </source>
</evidence>
<name>A0A1I2PLS6_9ACTN</name>
<evidence type="ECO:0000259" key="2">
    <source>
        <dbReference type="Pfam" id="PF13360"/>
    </source>
</evidence>
<keyword evidence="1" id="KW-0812">Transmembrane</keyword>
<dbReference type="InterPro" id="IPR015943">
    <property type="entry name" value="WD40/YVTN_repeat-like_dom_sf"/>
</dbReference>
<protein>
    <submittedName>
        <fullName evidence="3">PQQ-like domain-containing protein</fullName>
    </submittedName>
</protein>